<proteinExistence type="predicted"/>
<comment type="caution">
    <text evidence="1">The sequence shown here is derived from an EMBL/GenBank/DDBJ whole genome shotgun (WGS) entry which is preliminary data.</text>
</comment>
<reference evidence="1" key="1">
    <citation type="submission" date="2019-10" db="EMBL/GenBank/DDBJ databases">
        <authorList>
            <consortium name="DOE Joint Genome Institute"/>
            <person name="Kuo A."/>
            <person name="Miyauchi S."/>
            <person name="Kiss E."/>
            <person name="Drula E."/>
            <person name="Kohler A."/>
            <person name="Sanchez-Garcia M."/>
            <person name="Andreopoulos B."/>
            <person name="Barry K.W."/>
            <person name="Bonito G."/>
            <person name="Buee M."/>
            <person name="Carver A."/>
            <person name="Chen C."/>
            <person name="Cichocki N."/>
            <person name="Clum A."/>
            <person name="Culley D."/>
            <person name="Crous P.W."/>
            <person name="Fauchery L."/>
            <person name="Girlanda M."/>
            <person name="Hayes R."/>
            <person name="Keri Z."/>
            <person name="LaButti K."/>
            <person name="Lipzen A."/>
            <person name="Lombard V."/>
            <person name="Magnuson J."/>
            <person name="Maillard F."/>
            <person name="Morin E."/>
            <person name="Murat C."/>
            <person name="Nolan M."/>
            <person name="Ohm R."/>
            <person name="Pangilinan J."/>
            <person name="Pereira M."/>
            <person name="Perotto S."/>
            <person name="Peter M."/>
            <person name="Riley R."/>
            <person name="Sitrit Y."/>
            <person name="Stielow B."/>
            <person name="Szollosi G."/>
            <person name="Zifcakova L."/>
            <person name="Stursova M."/>
            <person name="Spatafora J.W."/>
            <person name="Tedersoo L."/>
            <person name="Vaario L.-M."/>
            <person name="Yamada A."/>
            <person name="Yan M."/>
            <person name="Wang P."/>
            <person name="Xu J."/>
            <person name="Bruns T."/>
            <person name="Baldrian P."/>
            <person name="Vilgalys R."/>
            <person name="Henrissat B."/>
            <person name="Grigoriev I.V."/>
            <person name="Hibbett D."/>
            <person name="Nagy L.G."/>
            <person name="Martin F.M."/>
        </authorList>
    </citation>
    <scope>NUCLEOTIDE SEQUENCE</scope>
    <source>
        <strain evidence="1">Prilba</strain>
    </source>
</reference>
<evidence type="ECO:0000313" key="1">
    <source>
        <dbReference type="EMBL" id="KAF8483370.1"/>
    </source>
</evidence>
<feature type="non-terminal residue" evidence="1">
    <location>
        <position position="73"/>
    </location>
</feature>
<evidence type="ECO:0000313" key="2">
    <source>
        <dbReference type="Proteomes" id="UP000759537"/>
    </source>
</evidence>
<gene>
    <name evidence="1" type="ORF">DFH94DRAFT_597892</name>
</gene>
<dbReference type="EMBL" id="WHVB01000004">
    <property type="protein sequence ID" value="KAF8483370.1"/>
    <property type="molecule type" value="Genomic_DNA"/>
</dbReference>
<dbReference type="AlphaFoldDB" id="A0A9P5N0J9"/>
<sequence length="73" mass="7655">IALLSEVSVDDAIVVSTLATAPFCCHADLLTMSAPQLTAVARVLNESLPPSLRINAEPSCPPGQIRVEIETVV</sequence>
<reference evidence="1" key="2">
    <citation type="journal article" date="2020" name="Nat. Commun.">
        <title>Large-scale genome sequencing of mycorrhizal fungi provides insights into the early evolution of symbiotic traits.</title>
        <authorList>
            <person name="Miyauchi S."/>
            <person name="Kiss E."/>
            <person name="Kuo A."/>
            <person name="Drula E."/>
            <person name="Kohler A."/>
            <person name="Sanchez-Garcia M."/>
            <person name="Morin E."/>
            <person name="Andreopoulos B."/>
            <person name="Barry K.W."/>
            <person name="Bonito G."/>
            <person name="Buee M."/>
            <person name="Carver A."/>
            <person name="Chen C."/>
            <person name="Cichocki N."/>
            <person name="Clum A."/>
            <person name="Culley D."/>
            <person name="Crous P.W."/>
            <person name="Fauchery L."/>
            <person name="Girlanda M."/>
            <person name="Hayes R.D."/>
            <person name="Keri Z."/>
            <person name="LaButti K."/>
            <person name="Lipzen A."/>
            <person name="Lombard V."/>
            <person name="Magnuson J."/>
            <person name="Maillard F."/>
            <person name="Murat C."/>
            <person name="Nolan M."/>
            <person name="Ohm R.A."/>
            <person name="Pangilinan J."/>
            <person name="Pereira M.F."/>
            <person name="Perotto S."/>
            <person name="Peter M."/>
            <person name="Pfister S."/>
            <person name="Riley R."/>
            <person name="Sitrit Y."/>
            <person name="Stielow J.B."/>
            <person name="Szollosi G."/>
            <person name="Zifcakova L."/>
            <person name="Stursova M."/>
            <person name="Spatafora J.W."/>
            <person name="Tedersoo L."/>
            <person name="Vaario L.M."/>
            <person name="Yamada A."/>
            <person name="Yan M."/>
            <person name="Wang P."/>
            <person name="Xu J."/>
            <person name="Bruns T."/>
            <person name="Baldrian P."/>
            <person name="Vilgalys R."/>
            <person name="Dunand C."/>
            <person name="Henrissat B."/>
            <person name="Grigoriev I.V."/>
            <person name="Hibbett D."/>
            <person name="Nagy L.G."/>
            <person name="Martin F.M."/>
        </authorList>
    </citation>
    <scope>NUCLEOTIDE SEQUENCE</scope>
    <source>
        <strain evidence="1">Prilba</strain>
    </source>
</reference>
<protein>
    <submittedName>
        <fullName evidence="1">Uncharacterized protein</fullName>
    </submittedName>
</protein>
<feature type="non-terminal residue" evidence="1">
    <location>
        <position position="1"/>
    </location>
</feature>
<name>A0A9P5N0J9_9AGAM</name>
<keyword evidence="2" id="KW-1185">Reference proteome</keyword>
<organism evidence="1 2">
    <name type="scientific">Russula ochroleuca</name>
    <dbReference type="NCBI Taxonomy" id="152965"/>
    <lineage>
        <taxon>Eukaryota</taxon>
        <taxon>Fungi</taxon>
        <taxon>Dikarya</taxon>
        <taxon>Basidiomycota</taxon>
        <taxon>Agaricomycotina</taxon>
        <taxon>Agaricomycetes</taxon>
        <taxon>Russulales</taxon>
        <taxon>Russulaceae</taxon>
        <taxon>Russula</taxon>
    </lineage>
</organism>
<dbReference type="Proteomes" id="UP000759537">
    <property type="component" value="Unassembled WGS sequence"/>
</dbReference>
<accession>A0A9P5N0J9</accession>
<dbReference type="OrthoDB" id="3061698at2759"/>